<evidence type="ECO:0000256" key="4">
    <source>
        <dbReference type="SAM" id="SignalP"/>
    </source>
</evidence>
<feature type="chain" id="PRO_5013320286" evidence="4">
    <location>
        <begin position="24"/>
        <end position="807"/>
    </location>
</feature>
<dbReference type="InterPro" id="IPR006101">
    <property type="entry name" value="Glyco_hydro_2"/>
</dbReference>
<feature type="domain" description="Glycosyl hydrolases family 2 sugar binding" evidence="7">
    <location>
        <begin position="87"/>
        <end position="182"/>
    </location>
</feature>
<dbReference type="AlphaFoldDB" id="A0A1V9FV26"/>
<accession>A0A1V9FV26</accession>
<dbReference type="InterPro" id="IPR036156">
    <property type="entry name" value="Beta-gal/glucu_dom_sf"/>
</dbReference>
<dbReference type="Gene3D" id="2.60.120.260">
    <property type="entry name" value="Galactose-binding domain-like"/>
    <property type="match status" value="1"/>
</dbReference>
<reference evidence="11" key="1">
    <citation type="submission" date="2016-04" db="EMBL/GenBank/DDBJ databases">
        <authorList>
            <person name="Chen L."/>
            <person name="Zhuang W."/>
            <person name="Wang G."/>
        </authorList>
    </citation>
    <scope>NUCLEOTIDE SEQUENCE [LARGE SCALE GENOMIC DNA]</scope>
    <source>
        <strain evidence="11">208</strain>
    </source>
</reference>
<protein>
    <submittedName>
        <fullName evidence="10">Glycoside hydrolase</fullName>
    </submittedName>
</protein>
<dbReference type="InterPro" id="IPR006104">
    <property type="entry name" value="Glyco_hydro_2_N"/>
</dbReference>
<dbReference type="GO" id="GO:0004553">
    <property type="term" value="F:hydrolase activity, hydrolyzing O-glycosyl compounds"/>
    <property type="evidence" value="ECO:0007669"/>
    <property type="project" value="InterPro"/>
</dbReference>
<evidence type="ECO:0000313" key="10">
    <source>
        <dbReference type="EMBL" id="OQP62177.1"/>
    </source>
</evidence>
<dbReference type="InterPro" id="IPR006103">
    <property type="entry name" value="Glyco_hydro_2_cat"/>
</dbReference>
<dbReference type="Gene3D" id="3.20.20.80">
    <property type="entry name" value="Glycosidases"/>
    <property type="match status" value="1"/>
</dbReference>
<evidence type="ECO:0000256" key="2">
    <source>
        <dbReference type="ARBA" id="ARBA00022801"/>
    </source>
</evidence>
<keyword evidence="11" id="KW-1185">Reference proteome</keyword>
<feature type="signal peptide" evidence="4">
    <location>
        <begin position="1"/>
        <end position="23"/>
    </location>
</feature>
<comment type="similarity">
    <text evidence="1">Belongs to the glycosyl hydrolase 2 family.</text>
</comment>
<evidence type="ECO:0000259" key="9">
    <source>
        <dbReference type="Pfam" id="PF18565"/>
    </source>
</evidence>
<dbReference type="Gene3D" id="2.60.40.10">
    <property type="entry name" value="Immunoglobulins"/>
    <property type="match status" value="3"/>
</dbReference>
<evidence type="ECO:0000259" key="5">
    <source>
        <dbReference type="Pfam" id="PF00703"/>
    </source>
</evidence>
<dbReference type="InterPro" id="IPR008979">
    <property type="entry name" value="Galactose-bd-like_sf"/>
</dbReference>
<feature type="domain" description="Glycoside hydrolase family 2 catalytic" evidence="6">
    <location>
        <begin position="299"/>
        <end position="517"/>
    </location>
</feature>
<dbReference type="SUPFAM" id="SSF49785">
    <property type="entry name" value="Galactose-binding domain-like"/>
    <property type="match status" value="1"/>
</dbReference>
<dbReference type="Pfam" id="PF18565">
    <property type="entry name" value="Glyco_hydro2_C5"/>
    <property type="match status" value="1"/>
</dbReference>
<evidence type="ECO:0000259" key="6">
    <source>
        <dbReference type="Pfam" id="PF02836"/>
    </source>
</evidence>
<dbReference type="PRINTS" id="PR00132">
    <property type="entry name" value="GLHYDRLASE2"/>
</dbReference>
<dbReference type="SUPFAM" id="SSF49303">
    <property type="entry name" value="beta-Galactosidase/glucuronidase domain"/>
    <property type="match status" value="1"/>
</dbReference>
<proteinExistence type="inferred from homology"/>
<dbReference type="InterPro" id="IPR051913">
    <property type="entry name" value="GH2_Domain-Containing"/>
</dbReference>
<evidence type="ECO:0000259" key="7">
    <source>
        <dbReference type="Pfam" id="PF02837"/>
    </source>
</evidence>
<comment type="caution">
    <text evidence="10">The sequence shown here is derived from an EMBL/GenBank/DDBJ whole genome shotgun (WGS) entry which is preliminary data.</text>
</comment>
<keyword evidence="2 10" id="KW-0378">Hydrolase</keyword>
<dbReference type="InterPro" id="IPR006102">
    <property type="entry name" value="Ig-like_GH2"/>
</dbReference>
<gene>
    <name evidence="10" type="ORF">A4R26_18020</name>
</gene>
<organism evidence="10 11">
    <name type="scientific">Niastella populi</name>
    <dbReference type="NCBI Taxonomy" id="550983"/>
    <lineage>
        <taxon>Bacteria</taxon>
        <taxon>Pseudomonadati</taxon>
        <taxon>Bacteroidota</taxon>
        <taxon>Chitinophagia</taxon>
        <taxon>Chitinophagales</taxon>
        <taxon>Chitinophagaceae</taxon>
        <taxon>Niastella</taxon>
    </lineage>
</organism>
<keyword evidence="3" id="KW-0326">Glycosidase</keyword>
<dbReference type="InterPro" id="IPR013783">
    <property type="entry name" value="Ig-like_fold"/>
</dbReference>
<dbReference type="InterPro" id="IPR023232">
    <property type="entry name" value="Glyco_hydro_2_AS"/>
</dbReference>
<dbReference type="OrthoDB" id="9801077at2"/>
<dbReference type="InterPro" id="IPR032311">
    <property type="entry name" value="DUF4982"/>
</dbReference>
<dbReference type="RefSeq" id="WP_081163965.1">
    <property type="nucleotide sequence ID" value="NZ_LWBP01000123.1"/>
</dbReference>
<dbReference type="GO" id="GO:0005975">
    <property type="term" value="P:carbohydrate metabolic process"/>
    <property type="evidence" value="ECO:0007669"/>
    <property type="project" value="InterPro"/>
</dbReference>
<feature type="domain" description="Glycoside hydrolase family 2" evidence="9">
    <location>
        <begin position="703"/>
        <end position="802"/>
    </location>
</feature>
<dbReference type="SUPFAM" id="SSF51445">
    <property type="entry name" value="(Trans)glycosidases"/>
    <property type="match status" value="1"/>
</dbReference>
<dbReference type="InterPro" id="IPR008964">
    <property type="entry name" value="Invasin/intimin_cell_adhesion"/>
</dbReference>
<dbReference type="EMBL" id="LWBP01000123">
    <property type="protein sequence ID" value="OQP62177.1"/>
    <property type="molecule type" value="Genomic_DNA"/>
</dbReference>
<feature type="domain" description="Glycoside hydrolase family 2 immunoglobulin-like beta-sandwich" evidence="5">
    <location>
        <begin position="194"/>
        <end position="292"/>
    </location>
</feature>
<dbReference type="SUPFAM" id="SSF49373">
    <property type="entry name" value="Invasin/intimin cell-adhesion fragments"/>
    <property type="match status" value="1"/>
</dbReference>
<dbReference type="Pfam" id="PF02836">
    <property type="entry name" value="Glyco_hydro_2_C"/>
    <property type="match status" value="1"/>
</dbReference>
<evidence type="ECO:0000256" key="1">
    <source>
        <dbReference type="ARBA" id="ARBA00007401"/>
    </source>
</evidence>
<dbReference type="Proteomes" id="UP000192276">
    <property type="component" value="Unassembled WGS sequence"/>
</dbReference>
<dbReference type="Pfam" id="PF02837">
    <property type="entry name" value="Glyco_hydro_2_N"/>
    <property type="match status" value="1"/>
</dbReference>
<dbReference type="Pfam" id="PF16355">
    <property type="entry name" value="DUF4982"/>
    <property type="match status" value="1"/>
</dbReference>
<evidence type="ECO:0000256" key="3">
    <source>
        <dbReference type="ARBA" id="ARBA00023295"/>
    </source>
</evidence>
<dbReference type="STRING" id="550983.A4R26_18020"/>
<evidence type="ECO:0000259" key="8">
    <source>
        <dbReference type="Pfam" id="PF16355"/>
    </source>
</evidence>
<keyword evidence="4" id="KW-0732">Signal</keyword>
<dbReference type="PANTHER" id="PTHR42732:SF1">
    <property type="entry name" value="BETA-MANNOSIDASE"/>
    <property type="match status" value="1"/>
</dbReference>
<evidence type="ECO:0000313" key="11">
    <source>
        <dbReference type="Proteomes" id="UP000192276"/>
    </source>
</evidence>
<dbReference type="PANTHER" id="PTHR42732">
    <property type="entry name" value="BETA-GALACTOSIDASE"/>
    <property type="match status" value="1"/>
</dbReference>
<dbReference type="PROSITE" id="PS00608">
    <property type="entry name" value="GLYCOSYL_HYDROL_F2_2"/>
    <property type="match status" value="1"/>
</dbReference>
<feature type="domain" description="DUF4982" evidence="8">
    <location>
        <begin position="630"/>
        <end position="688"/>
    </location>
</feature>
<sequence>MQLRQFSLPFLCFLLCLHQTLFAQPTRVREDFDKNWTFHLGEAERPQSVSFNDASWRKLNLPHDWSIELPFDSTSPTGTGGGALRGGLGWYRKTFTLPATDKGKNIFIDFDGVYCNSEVFINGHSFGVRPNGYISFRYDLTSFLKYGGEKNVIVVKVDNSKQPNSRWYSGSGIYRNVWLVKTNSIYVDNWGTYITTPKVSASSATVNISTDILGTGGYADITTTIVNAAGKPVASQTQKNIHIGALQTAKQVFNIQAPVLWSLENPYLYKAVTKITSNGKLLDQYTTPFGIRYFNFDVDKGFSLNGKKVKIVGVCNHHDLGCLGTAINTRALERQLQIMKDMGVNGIRTSHNPPAPELLDLCDKMGFIVMDETFDMWKRSKTQYDYSNDFDEWYKKDLTDHILRDRNHPSVFIWSVGNEIPEQGGKKGDSSGIMYLREMQQIVRKLDTRPTVTANNHVQSWNQLLKSDINDLIGYNYHHNDWHPDSVQKTWGRKPFIVTESVSALQSRGHYDMPSDSMRIWPKRWDLPVDNANADLTCSAYENCFTPWGSSHLATLRMFLKHESISGMYVWTGFDYMGEPTPYPWPARSSYFGIVDLAGFPKDVYYLYQSLFTTKNVLHLFPHWNWQPSQTIDMWAYYNNADEVELFINGRSQGVKKKSGDELYVMWRVQYEAGKVEAVSRKGGKVVASKLIKTAGAPAKIIVQADRSTIKADGKDLSFVTVKVVDKDGNLVPDAANRIKFKIAGSGFIAGVDNGCQTNLESFKAGNVKAFNGLALAVVQSNGKPGSIKLQAQSAGLLPAAIDIIVK</sequence>
<dbReference type="InterPro" id="IPR040605">
    <property type="entry name" value="Glyco_hydro2_dom5"/>
</dbReference>
<name>A0A1V9FV26_9BACT</name>
<dbReference type="InterPro" id="IPR017853">
    <property type="entry name" value="GH"/>
</dbReference>
<dbReference type="Pfam" id="PF00703">
    <property type="entry name" value="Glyco_hydro_2"/>
    <property type="match status" value="1"/>
</dbReference>